<evidence type="ECO:0000313" key="9">
    <source>
        <dbReference type="Proteomes" id="UP000675409"/>
    </source>
</evidence>
<dbReference type="SUPFAM" id="SSF49452">
    <property type="entry name" value="Starch-binding domain-like"/>
    <property type="match status" value="3"/>
</dbReference>
<dbReference type="SUPFAM" id="SSF51445">
    <property type="entry name" value="(Trans)glycosidases"/>
    <property type="match status" value="1"/>
</dbReference>
<dbReference type="InterPro" id="IPR006311">
    <property type="entry name" value="TAT_signal"/>
</dbReference>
<evidence type="ECO:0000313" key="8">
    <source>
        <dbReference type="EMBL" id="MBL0888042.1"/>
    </source>
</evidence>
<accession>A0ABS1LP88</accession>
<reference evidence="8 9" key="1">
    <citation type="journal article" date="2021" name="Arch. Microbiol.">
        <title>Myceligenerans indicum sp. nov., an actinobacterium isolated from mangrove sediment of Sundarbans, India.</title>
        <authorList>
            <person name="Asha K."/>
            <person name="Bhadury P."/>
        </authorList>
    </citation>
    <scope>NUCLEOTIDE SEQUENCE [LARGE SCALE GENOMIC DNA]</scope>
    <source>
        <strain evidence="8 9">I2</strain>
    </source>
</reference>
<dbReference type="EMBL" id="JABBYC010000042">
    <property type="protein sequence ID" value="MBL0888042.1"/>
    <property type="molecule type" value="Genomic_DNA"/>
</dbReference>
<comment type="caution">
    <text evidence="8">The sequence shown here is derived from an EMBL/GenBank/DDBJ whole genome shotgun (WGS) entry which is preliminary data.</text>
</comment>
<evidence type="ECO:0000256" key="2">
    <source>
        <dbReference type="ARBA" id="ARBA00010687"/>
    </source>
</evidence>
<dbReference type="InterPro" id="IPR017853">
    <property type="entry name" value="GH"/>
</dbReference>
<feature type="region of interest" description="Disordered" evidence="7">
    <location>
        <begin position="214"/>
        <end position="237"/>
    </location>
</feature>
<gene>
    <name evidence="8" type="ORF">HGK34_17425</name>
</gene>
<organism evidence="8 9">
    <name type="scientific">Myceligenerans indicum</name>
    <dbReference type="NCBI Taxonomy" id="2593663"/>
    <lineage>
        <taxon>Bacteria</taxon>
        <taxon>Bacillati</taxon>
        <taxon>Actinomycetota</taxon>
        <taxon>Actinomycetes</taxon>
        <taxon>Micrococcales</taxon>
        <taxon>Promicromonosporaceae</taxon>
        <taxon>Myceligenerans</taxon>
    </lineage>
</organism>
<dbReference type="RefSeq" id="WP_201849747.1">
    <property type="nucleotide sequence ID" value="NZ_JABBYC010000042.1"/>
</dbReference>
<dbReference type="InterPro" id="IPR011683">
    <property type="entry name" value="Glyco_hydro_53"/>
</dbReference>
<dbReference type="PANTHER" id="PTHR34983:SF1">
    <property type="entry name" value="ARABINOGALACTAN ENDO-BETA-1,4-GALACTANASE A"/>
    <property type="match status" value="1"/>
</dbReference>
<protein>
    <recommendedName>
        <fullName evidence="3 6">Arabinogalactan endo-beta-1,4-galactanase</fullName>
        <ecNumber evidence="3 6">3.2.1.89</ecNumber>
    </recommendedName>
</protein>
<dbReference type="Gene3D" id="2.60.40.1120">
    <property type="entry name" value="Carboxypeptidase-like, regulatory domain"/>
    <property type="match status" value="3"/>
</dbReference>
<sequence length="1142" mass="119058">MSILRRSRRPVAATAAGALCATGLAVAVPAPAQAADPVPVPNASFEEWTGPDSWVASSWSMTSTVWVTSAAARTGTYSQAVDQWNDATTLSQTLTAPEGTYDVSLFVWANEDLGTSALVANGTSVAIASGGATQIDGTKTWDEIRVEDVAVGTDGALDIEIVIPELTSATLTGFIDDVSVTPAVAAPDEPGPADSVLVDPGFEDGGTAWQIGGKLQRGGHDGSSHSVRHTSRNAQTTSQVVESLEDGYYRLTAWVQNDGGYDEAYLFASGGGESDATTAVPRTNFAYDAAGTWKKTTLRGVHVTSGRLEVGLRTSGTGQGTVRIDDLALVKDAAPYEMLVGGDISMLTYVEDLGGRYADAAGRERDPLETLADSGWNIARIRVYNDPGKGHGDGAYYVPAGYVDADDALSLAARAKAAGLQIQLSFHYSDYWTNPGIQLVPHAWQELIAGKDDDDAVTTLETQVHAYTRDLLERMADQGTSPEYVSIGNETRSGMLLPFGSTSNWPDLARFYNAGAAAVREADPGAKVIIHLDDGGNTSTYQTYFTNADDLGVDYDVIGTSYYPFWTNKSAPRFASFATTISQQFGKPILIMETGFNYQAEMGEGGPGQLGDNGPYGDADSSSPELQRDFMIELFNEMQGVPGGTVIGDLYWDPVLIHAGGRTGWAYFESTDRADVNAVDNTTLFDMDGRALPVLDAYRLNTRGTDVGVLAGQVTDGAGQPVAGATVTLAVAGDADRTTVTNAYGDYRFARSAPGEHTVRAEKDTLGESGTVTVSVSAGARAGANLRLPEEQVLRSFSGTVQDQGGSPVPGASVRIEGEQYTSTILTQSAGEFEFPAVPDGTYTLSVMKDGYVTAPVSAEVCGSDVVRAVELVQDVGAVSGHVFAPDGRPLGGAVVTVGGQETATSGDGSYLVEGVGSGTGLVAQAGLPGYLDTFSAAFTVEQGVTTSGVDVTLPLEVAVTNGSFETAGEGGETTAAGWTFASDPAGAVVRQDREYFGGTVDGRYAATFWLDTPYTASLEQSVPAASPGIYSARAQVQAGVTGTFTMYLKDDAGNVLAEKQVANSASARQVELSAEVPSGSFTMGFRVEGSAGDWAVVDLATAGYLGATTAGNEPAVAAPSDAFARWSGGAGGCHGRRDAMI</sequence>
<evidence type="ECO:0000256" key="4">
    <source>
        <dbReference type="ARBA" id="ARBA00022801"/>
    </source>
</evidence>
<comment type="catalytic activity">
    <reaction evidence="1 6">
        <text>The enzyme specifically hydrolyzes (1-&gt;4)-beta-D-galactosidic linkages in type I arabinogalactans.</text>
        <dbReference type="EC" id="3.2.1.89"/>
    </reaction>
</comment>
<evidence type="ECO:0000256" key="1">
    <source>
        <dbReference type="ARBA" id="ARBA00001695"/>
    </source>
</evidence>
<dbReference type="Proteomes" id="UP000675409">
    <property type="component" value="Unassembled WGS sequence"/>
</dbReference>
<dbReference type="PANTHER" id="PTHR34983">
    <property type="entry name" value="ARABINOGALACTAN ENDO-BETA-1,4-GALACTANASE A"/>
    <property type="match status" value="1"/>
</dbReference>
<dbReference type="PROSITE" id="PS51318">
    <property type="entry name" value="TAT"/>
    <property type="match status" value="1"/>
</dbReference>
<proteinExistence type="inferred from homology"/>
<feature type="region of interest" description="Disordered" evidence="7">
    <location>
        <begin position="603"/>
        <end position="623"/>
    </location>
</feature>
<keyword evidence="9" id="KW-1185">Reference proteome</keyword>
<dbReference type="Pfam" id="PF13620">
    <property type="entry name" value="CarboxypepD_reg"/>
    <property type="match status" value="2"/>
</dbReference>
<name>A0ABS1LP88_9MICO</name>
<comment type="similarity">
    <text evidence="2 6">Belongs to the glycosyl hydrolase 53 family.</text>
</comment>
<keyword evidence="4 6" id="KW-0378">Hydrolase</keyword>
<feature type="chain" id="PRO_5044954465" description="Arabinogalactan endo-beta-1,4-galactanase" evidence="6">
    <location>
        <begin position="35"/>
        <end position="1142"/>
    </location>
</feature>
<evidence type="ECO:0000256" key="5">
    <source>
        <dbReference type="ARBA" id="ARBA00023295"/>
    </source>
</evidence>
<evidence type="ECO:0000256" key="6">
    <source>
        <dbReference type="RuleBase" id="RU361192"/>
    </source>
</evidence>
<dbReference type="EC" id="3.2.1.89" evidence="3 6"/>
<dbReference type="Pfam" id="PF07745">
    <property type="entry name" value="Glyco_hydro_53"/>
    <property type="match status" value="1"/>
</dbReference>
<dbReference type="Gene3D" id="3.20.20.80">
    <property type="entry name" value="Glycosidases"/>
    <property type="match status" value="1"/>
</dbReference>
<evidence type="ECO:0000256" key="3">
    <source>
        <dbReference type="ARBA" id="ARBA00012556"/>
    </source>
</evidence>
<evidence type="ECO:0000256" key="7">
    <source>
        <dbReference type="SAM" id="MobiDB-lite"/>
    </source>
</evidence>
<dbReference type="InterPro" id="IPR013784">
    <property type="entry name" value="Carb-bd-like_fold"/>
</dbReference>
<keyword evidence="6" id="KW-0732">Signal</keyword>
<dbReference type="Gene3D" id="2.60.120.260">
    <property type="entry name" value="Galactose-binding domain-like"/>
    <property type="match status" value="3"/>
</dbReference>
<feature type="signal peptide" evidence="6">
    <location>
        <begin position="1"/>
        <end position="34"/>
    </location>
</feature>
<keyword evidence="5 6" id="KW-0326">Glycosidase</keyword>